<evidence type="ECO:0000256" key="5">
    <source>
        <dbReference type="PROSITE-ProRule" id="PRU00309"/>
    </source>
</evidence>
<dbReference type="SMART" id="SM00868">
    <property type="entry name" value="zf-AD"/>
    <property type="match status" value="1"/>
</dbReference>
<keyword evidence="7" id="KW-0175">Coiled coil</keyword>
<accession>A0A1B6HCG5</accession>
<evidence type="ECO:0000256" key="4">
    <source>
        <dbReference type="ARBA" id="ARBA00023125"/>
    </source>
</evidence>
<dbReference type="Pfam" id="PF05485">
    <property type="entry name" value="THAP"/>
    <property type="match status" value="1"/>
</dbReference>
<keyword evidence="2 5" id="KW-0863">Zinc-finger</keyword>
<feature type="compositionally biased region" description="Basic and acidic residues" evidence="8">
    <location>
        <begin position="263"/>
        <end position="273"/>
    </location>
</feature>
<dbReference type="EMBL" id="GECU01035417">
    <property type="protein sequence ID" value="JAS72289.1"/>
    <property type="molecule type" value="Transcribed_RNA"/>
</dbReference>
<evidence type="ECO:0000256" key="1">
    <source>
        <dbReference type="ARBA" id="ARBA00022723"/>
    </source>
</evidence>
<evidence type="ECO:0000256" key="7">
    <source>
        <dbReference type="SAM" id="Coils"/>
    </source>
</evidence>
<dbReference type="GO" id="GO:0005634">
    <property type="term" value="C:nucleus"/>
    <property type="evidence" value="ECO:0007669"/>
    <property type="project" value="InterPro"/>
</dbReference>
<feature type="binding site" evidence="6">
    <location>
        <position position="439"/>
    </location>
    <ligand>
        <name>Zn(2+)</name>
        <dbReference type="ChEBI" id="CHEBI:29105"/>
    </ligand>
</feature>
<feature type="binding site" evidence="6">
    <location>
        <position position="394"/>
    </location>
    <ligand>
        <name>Zn(2+)</name>
        <dbReference type="ChEBI" id="CHEBI:29105"/>
    </ligand>
</feature>
<evidence type="ECO:0000256" key="6">
    <source>
        <dbReference type="PROSITE-ProRule" id="PRU01263"/>
    </source>
</evidence>
<keyword evidence="3 6" id="KW-0862">Zinc</keyword>
<name>A0A1B6HCG5_9HEMI</name>
<dbReference type="InterPro" id="IPR006612">
    <property type="entry name" value="THAP_Znf"/>
</dbReference>
<dbReference type="SMART" id="SM00692">
    <property type="entry name" value="DM3"/>
    <property type="match status" value="1"/>
</dbReference>
<keyword evidence="4 5" id="KW-0238">DNA-binding</keyword>
<feature type="compositionally biased region" description="Basic and acidic residues" evidence="8">
    <location>
        <begin position="127"/>
        <end position="144"/>
    </location>
</feature>
<protein>
    <submittedName>
        <fullName evidence="11">Uncharacterized protein</fullName>
    </submittedName>
</protein>
<feature type="coiled-coil region" evidence="7">
    <location>
        <begin position="320"/>
        <end position="373"/>
    </location>
</feature>
<gene>
    <name evidence="11" type="ORF">g.30025</name>
</gene>
<reference evidence="11" key="1">
    <citation type="submission" date="2015-11" db="EMBL/GenBank/DDBJ databases">
        <title>De novo transcriptome assembly of four potential Pierce s Disease insect vectors from Arizona vineyards.</title>
        <authorList>
            <person name="Tassone E.E."/>
        </authorList>
    </citation>
    <scope>NUCLEOTIDE SEQUENCE</scope>
</reference>
<dbReference type="AlphaFoldDB" id="A0A1B6HCG5"/>
<dbReference type="GO" id="GO:0003677">
    <property type="term" value="F:DNA binding"/>
    <property type="evidence" value="ECO:0007669"/>
    <property type="project" value="UniProtKB-UniRule"/>
</dbReference>
<evidence type="ECO:0000256" key="2">
    <source>
        <dbReference type="ARBA" id="ARBA00022771"/>
    </source>
</evidence>
<dbReference type="SUPFAM" id="SSF57716">
    <property type="entry name" value="Glucocorticoid receptor-like (DNA-binding domain)"/>
    <property type="match status" value="2"/>
</dbReference>
<feature type="domain" description="ZAD" evidence="10">
    <location>
        <begin position="389"/>
        <end position="466"/>
    </location>
</feature>
<proteinExistence type="predicted"/>
<dbReference type="Gene3D" id="6.20.210.20">
    <property type="entry name" value="THAP domain"/>
    <property type="match status" value="1"/>
</dbReference>
<dbReference type="InterPro" id="IPR038441">
    <property type="entry name" value="THAP_Znf_sf"/>
</dbReference>
<evidence type="ECO:0000313" key="11">
    <source>
        <dbReference type="EMBL" id="JAS72289.1"/>
    </source>
</evidence>
<evidence type="ECO:0000259" key="9">
    <source>
        <dbReference type="PROSITE" id="PS50950"/>
    </source>
</evidence>
<feature type="compositionally biased region" description="Polar residues" evidence="8">
    <location>
        <begin position="280"/>
        <end position="300"/>
    </location>
</feature>
<sequence length="652" mass="75817">MSCVCEVLSCNSTYEPGRTYHRFPIDPTRRKEWLKILGIKAKDLKTVSAVCSRHFRSKDYEYNKRLFPDAVPCLRLNIVTKRVQSSKSKHLKVNVASKPTFKKQNSKFSTKMKKSAKYVKLESLTNNEKRPSIDSKSSRKDFDEHDVNNLSKITKCLTPQGQLEEGELNITSENNIHESFPKETMLSNTIENISQSKLNTRRSLQLNRFHAGTKENISTGCLYGLSPINRNQLSKYKYCCAENVVKTSTPIHSSESSKNPHKRTLEHSCPESVKKRKATKQNILSRSKNSKSTSQRNNSVARLRIATEDNISNSELSCSIIRIEKTIAEMQNRIRHLEQKSILDQKKIETFKNALIEQRRNDIKTLMDEKENELLLRMDLLYMDYDPKRICRLCLVLVDKKESLTSLDSHPKNQALISLIRSATNIQIELEDGLPSGICSECLHQMKRIDWIQRKTRKSNTLIKKFVMMRKNLNENCSTGSSSMNTLGTEKLLLSDNLFDEIEEEEGTDVFKIEDVFSLESSTESIPFDETTIKQEVLSDEEEAKEDFMSHLSSVEPVVPVRRKRICRQCQTKFTNSWTWIKHFKYCNGTFQCSECNKRFWNARLFRIHKVRRQSCVCDESLRYCYDCQIVFRWKWELVFHVFRHGLEPCDA</sequence>
<feature type="binding site" evidence="6">
    <location>
        <position position="391"/>
    </location>
    <ligand>
        <name>Zn(2+)</name>
        <dbReference type="ChEBI" id="CHEBI:29105"/>
    </ligand>
</feature>
<dbReference type="Pfam" id="PF07776">
    <property type="entry name" value="zf-AD"/>
    <property type="match status" value="1"/>
</dbReference>
<keyword evidence="1 6" id="KW-0479">Metal-binding</keyword>
<dbReference type="InterPro" id="IPR012934">
    <property type="entry name" value="Znf_AD"/>
</dbReference>
<feature type="domain" description="THAP-type" evidence="9">
    <location>
        <begin position="1"/>
        <end position="75"/>
    </location>
</feature>
<feature type="region of interest" description="Disordered" evidence="8">
    <location>
        <begin position="121"/>
        <end position="144"/>
    </location>
</feature>
<evidence type="ECO:0000256" key="8">
    <source>
        <dbReference type="SAM" id="MobiDB-lite"/>
    </source>
</evidence>
<dbReference type="PROSITE" id="PS51915">
    <property type="entry name" value="ZAD"/>
    <property type="match status" value="1"/>
</dbReference>
<dbReference type="SMART" id="SM00980">
    <property type="entry name" value="THAP"/>
    <property type="match status" value="1"/>
</dbReference>
<feature type="binding site" evidence="6">
    <location>
        <position position="442"/>
    </location>
    <ligand>
        <name>Zn(2+)</name>
        <dbReference type="ChEBI" id="CHEBI:29105"/>
    </ligand>
</feature>
<dbReference type="GO" id="GO:0008270">
    <property type="term" value="F:zinc ion binding"/>
    <property type="evidence" value="ECO:0007669"/>
    <property type="project" value="UniProtKB-UniRule"/>
</dbReference>
<dbReference type="PROSITE" id="PS50950">
    <property type="entry name" value="ZF_THAP"/>
    <property type="match status" value="1"/>
</dbReference>
<evidence type="ECO:0000259" key="10">
    <source>
        <dbReference type="PROSITE" id="PS51915"/>
    </source>
</evidence>
<dbReference type="Gene3D" id="3.40.1800.20">
    <property type="match status" value="1"/>
</dbReference>
<feature type="region of interest" description="Disordered" evidence="8">
    <location>
        <begin position="249"/>
        <end position="301"/>
    </location>
</feature>
<organism evidence="11">
    <name type="scientific">Homalodisca liturata</name>
    <dbReference type="NCBI Taxonomy" id="320908"/>
    <lineage>
        <taxon>Eukaryota</taxon>
        <taxon>Metazoa</taxon>
        <taxon>Ecdysozoa</taxon>
        <taxon>Arthropoda</taxon>
        <taxon>Hexapoda</taxon>
        <taxon>Insecta</taxon>
        <taxon>Pterygota</taxon>
        <taxon>Neoptera</taxon>
        <taxon>Paraneoptera</taxon>
        <taxon>Hemiptera</taxon>
        <taxon>Auchenorrhyncha</taxon>
        <taxon>Membracoidea</taxon>
        <taxon>Cicadellidae</taxon>
        <taxon>Cicadellinae</taxon>
        <taxon>Proconiini</taxon>
        <taxon>Homalodisca</taxon>
    </lineage>
</organism>
<evidence type="ECO:0000256" key="3">
    <source>
        <dbReference type="ARBA" id="ARBA00022833"/>
    </source>
</evidence>